<comment type="similarity">
    <text evidence="1 2">Belongs to the small heat shock protein (HSP20) family.</text>
</comment>
<dbReference type="InterPro" id="IPR031107">
    <property type="entry name" value="Small_HSP"/>
</dbReference>
<gene>
    <name evidence="4" type="ORF">L6773_00085</name>
</gene>
<dbReference type="InterPro" id="IPR008978">
    <property type="entry name" value="HSP20-like_chaperone"/>
</dbReference>
<keyword evidence="5" id="KW-1185">Reference proteome</keyword>
<accession>A0ABS9K7W3</accession>
<dbReference type="CDD" id="cd06464">
    <property type="entry name" value="ACD_sHsps-like"/>
    <property type="match status" value="1"/>
</dbReference>
<sequence>MLMKRETRPTLTRQRLNSPLSLSNWLDDIFEDAFNWTEGTFVPDMNVYETAKQFEVTVELPGMDKNDFDISLNDNVLTISGERRIKDQGKENGRKYHRVESRFGKFSRSLPLPNVADTDKIEAAYENGVLAITIPKLKEKTGRKIKIK</sequence>
<reference evidence="4" key="1">
    <citation type="submission" date="2022-01" db="EMBL/GenBank/DDBJ databases">
        <authorList>
            <person name="Wang Y."/>
        </authorList>
    </citation>
    <scope>NUCLEOTIDE SEQUENCE</scope>
    <source>
        <strain evidence="4">WB101</strain>
    </source>
</reference>
<dbReference type="Gene3D" id="2.60.40.790">
    <property type="match status" value="1"/>
</dbReference>
<evidence type="ECO:0000313" key="5">
    <source>
        <dbReference type="Proteomes" id="UP001165366"/>
    </source>
</evidence>
<dbReference type="SUPFAM" id="SSF49764">
    <property type="entry name" value="HSP20-like chaperones"/>
    <property type="match status" value="1"/>
</dbReference>
<evidence type="ECO:0000259" key="3">
    <source>
        <dbReference type="PROSITE" id="PS01031"/>
    </source>
</evidence>
<dbReference type="PROSITE" id="PS01031">
    <property type="entry name" value="SHSP"/>
    <property type="match status" value="1"/>
</dbReference>
<dbReference type="Pfam" id="PF00011">
    <property type="entry name" value="HSP20"/>
    <property type="match status" value="1"/>
</dbReference>
<name>A0ABS9K7W3_9BACT</name>
<reference evidence="4" key="2">
    <citation type="submission" date="2024-05" db="EMBL/GenBank/DDBJ databases">
        <title>Rhodohalobacter halophilus gen. nov., sp. nov., a moderately halophilic member of the family Balneolaceae.</title>
        <authorList>
            <person name="Xia J."/>
        </authorList>
    </citation>
    <scope>NUCLEOTIDE SEQUENCE</scope>
    <source>
        <strain evidence="4">WB101</strain>
    </source>
</reference>
<comment type="caution">
    <text evidence="4">The sequence shown here is derived from an EMBL/GenBank/DDBJ whole genome shotgun (WGS) entry which is preliminary data.</text>
</comment>
<evidence type="ECO:0000313" key="4">
    <source>
        <dbReference type="EMBL" id="MCG2586941.1"/>
    </source>
</evidence>
<feature type="domain" description="SHSP" evidence="3">
    <location>
        <begin position="36"/>
        <end position="148"/>
    </location>
</feature>
<evidence type="ECO:0000256" key="2">
    <source>
        <dbReference type="RuleBase" id="RU003616"/>
    </source>
</evidence>
<proteinExistence type="inferred from homology"/>
<protein>
    <submittedName>
        <fullName evidence="4">Hsp20/alpha crystallin family protein</fullName>
    </submittedName>
</protein>
<evidence type="ECO:0000256" key="1">
    <source>
        <dbReference type="PROSITE-ProRule" id="PRU00285"/>
    </source>
</evidence>
<dbReference type="Proteomes" id="UP001165366">
    <property type="component" value="Unassembled WGS sequence"/>
</dbReference>
<dbReference type="PANTHER" id="PTHR11527">
    <property type="entry name" value="HEAT-SHOCK PROTEIN 20 FAMILY MEMBER"/>
    <property type="match status" value="1"/>
</dbReference>
<dbReference type="EMBL" id="JAKLWS010000001">
    <property type="protein sequence ID" value="MCG2586941.1"/>
    <property type="molecule type" value="Genomic_DNA"/>
</dbReference>
<organism evidence="4 5">
    <name type="scientific">Rhodohalobacter sulfatireducens</name>
    <dbReference type="NCBI Taxonomy" id="2911366"/>
    <lineage>
        <taxon>Bacteria</taxon>
        <taxon>Pseudomonadati</taxon>
        <taxon>Balneolota</taxon>
        <taxon>Balneolia</taxon>
        <taxon>Balneolales</taxon>
        <taxon>Balneolaceae</taxon>
        <taxon>Rhodohalobacter</taxon>
    </lineage>
</organism>
<dbReference type="InterPro" id="IPR002068">
    <property type="entry name" value="A-crystallin/Hsp20_dom"/>
</dbReference>